<dbReference type="PANTHER" id="PTHR10067:SF9">
    <property type="entry name" value="PHOSPHATIDYLSERINE DECARBOXYLASE FAMILY PROTEIN (AFU_ORTHOLOGUE AFUA_7G01730)"/>
    <property type="match status" value="1"/>
</dbReference>
<dbReference type="InterPro" id="IPR022237">
    <property type="entry name" value="PsiD-like"/>
</dbReference>
<dbReference type="AlphaFoldDB" id="A0A8H3XSJ6"/>
<evidence type="ECO:0000259" key="3">
    <source>
        <dbReference type="Pfam" id="PF12588"/>
    </source>
</evidence>
<evidence type="ECO:0000313" key="5">
    <source>
        <dbReference type="EMBL" id="GIC94721.1"/>
    </source>
</evidence>
<evidence type="ECO:0000313" key="6">
    <source>
        <dbReference type="Proteomes" id="UP000036893"/>
    </source>
</evidence>
<dbReference type="GeneID" id="66989526"/>
<evidence type="ECO:0000256" key="2">
    <source>
        <dbReference type="ARBA" id="ARBA00023239"/>
    </source>
</evidence>
<dbReference type="Pfam" id="PF02666">
    <property type="entry name" value="PS_Dcarbxylase"/>
    <property type="match status" value="1"/>
</dbReference>
<dbReference type="GO" id="GO:0004609">
    <property type="term" value="F:phosphatidylserine decarboxylase activity"/>
    <property type="evidence" value="ECO:0007669"/>
    <property type="project" value="InterPro"/>
</dbReference>
<evidence type="ECO:0000256" key="1">
    <source>
        <dbReference type="ARBA" id="ARBA00022793"/>
    </source>
</evidence>
<name>A0A8H3XSJ6_9EURO</name>
<evidence type="ECO:0000313" key="4">
    <source>
        <dbReference type="EMBL" id="GFF99767.1"/>
    </source>
</evidence>
<dbReference type="InterPro" id="IPR003817">
    <property type="entry name" value="PS_Dcarbxylase"/>
</dbReference>
<dbReference type="GO" id="GO:0006646">
    <property type="term" value="P:phosphatidylethanolamine biosynthetic process"/>
    <property type="evidence" value="ECO:0007669"/>
    <property type="project" value="TreeGrafter"/>
</dbReference>
<evidence type="ECO:0000313" key="7">
    <source>
        <dbReference type="Proteomes" id="UP000465266"/>
    </source>
</evidence>
<organism evidence="5 6">
    <name type="scientific">Aspergillus udagawae</name>
    <dbReference type="NCBI Taxonomy" id="91492"/>
    <lineage>
        <taxon>Eukaryota</taxon>
        <taxon>Fungi</taxon>
        <taxon>Dikarya</taxon>
        <taxon>Ascomycota</taxon>
        <taxon>Pezizomycotina</taxon>
        <taxon>Eurotiomycetes</taxon>
        <taxon>Eurotiomycetidae</taxon>
        <taxon>Eurotiales</taxon>
        <taxon>Aspergillaceae</taxon>
        <taxon>Aspergillus</taxon>
        <taxon>Aspergillus subgen. Fumigati</taxon>
    </lineage>
</organism>
<proteinExistence type="predicted"/>
<accession>A0A8H3XSJ6</accession>
<protein>
    <submittedName>
        <fullName evidence="4">Phosphatidylserine decarboxylase proenzyme 3</fullName>
    </submittedName>
</protein>
<sequence>MASTAVQLPLRDPWSSKDFGAIYQWRANAIKEAAVRPVSSLDPTVERFLNLLDNKSLGLGDLANKMLSEIPPTPTYDYDPSGKFGRMTDYKHMVQCINRILYTAPRWDHDEYKVGLIGVPFNALFNWPMATESGFQFFKDSKVNGCLRNILTAHGDYLKSPKSQSALLSWFEEEPLKLMTEKASPYWPDGRNKKFEEIYVCNPADKTGCWGFNSWDDFFIREFCKGVRPVARPDSNHDPDESSKAVITNACESVVYRCQKDVQKRDKFWLKGQPYSLVDMLNFDENVDAFVGGTVYQAWLAAECYHRWHSPVTGTVKKIVPVPGTYFSGLREYGFPEVSGNRNIPDPSGPNLSQRYITAVATRTIIFIEADNPTIGLMCFIAVGMDEISSCEVTVNEGDQVMKGDQLGTFHLGGSTHCLIFRPGVHLDWARDAQPPYSDTEFDKHTIIPVNSWLAYAHRTR</sequence>
<keyword evidence="2" id="KW-0456">Lyase</keyword>
<reference evidence="5" key="3">
    <citation type="submission" date="2021-01" db="EMBL/GenBank/DDBJ databases">
        <title>Pan-genome distribution and transcriptional activeness of fungal secondary metabolism genes in Aspergillus section Fumigati.</title>
        <authorList>
            <person name="Takahashi H."/>
            <person name="Umemura M."/>
            <person name="Ninomiya A."/>
            <person name="Kusuya Y."/>
            <person name="Urayama S."/>
            <person name="Shimizu M."/>
            <person name="Watanabe A."/>
            <person name="Kamei K."/>
            <person name="Yaguchi T."/>
            <person name="Hagiwara D."/>
        </authorList>
    </citation>
    <scope>NUCLEOTIDE SEQUENCE</scope>
    <source>
        <strain evidence="5">IFM 46973</strain>
    </source>
</reference>
<keyword evidence="7" id="KW-1185">Reference proteome</keyword>
<dbReference type="EMBL" id="BBXM02000010">
    <property type="protein sequence ID" value="GIC94721.1"/>
    <property type="molecule type" value="Genomic_DNA"/>
</dbReference>
<dbReference type="GO" id="GO:0005739">
    <property type="term" value="C:mitochondrion"/>
    <property type="evidence" value="ECO:0007669"/>
    <property type="project" value="TreeGrafter"/>
</dbReference>
<keyword evidence="1" id="KW-0210">Decarboxylase</keyword>
<feature type="domain" description="L-tryptophan decarboxylase PsiD-like" evidence="3">
    <location>
        <begin position="43"/>
        <end position="173"/>
    </location>
</feature>
<reference evidence="5" key="1">
    <citation type="journal article" date="2015" name="Genome Announc.">
        <title>Draft Genome Sequence of the Pathogenic Filamentous Fungus Aspergillus udagawae Strain IFM 46973T.</title>
        <authorList>
            <person name="Kusuya Y."/>
            <person name="Takahashi-Nakaguchi A."/>
            <person name="Takahashi H."/>
            <person name="Yaguchi T."/>
        </authorList>
    </citation>
    <scope>NUCLEOTIDE SEQUENCE</scope>
    <source>
        <strain evidence="5">IFM 46973</strain>
    </source>
</reference>
<gene>
    <name evidence="5" type="ORF">Aud_002050</name>
    <name evidence="4" type="ORF">IFM53868_10448</name>
</gene>
<dbReference type="PANTHER" id="PTHR10067">
    <property type="entry name" value="PHOSPHATIDYLSERINE DECARBOXYLASE"/>
    <property type="match status" value="1"/>
</dbReference>
<dbReference type="Proteomes" id="UP000465266">
    <property type="component" value="Unassembled WGS sequence"/>
</dbReference>
<dbReference type="Proteomes" id="UP000036893">
    <property type="component" value="Unassembled WGS sequence"/>
</dbReference>
<dbReference type="RefSeq" id="XP_043151987.1">
    <property type="nucleotide sequence ID" value="XM_043296052.1"/>
</dbReference>
<dbReference type="OrthoDB" id="5973539at2759"/>
<dbReference type="Pfam" id="PF12588">
    <property type="entry name" value="PSDC"/>
    <property type="match status" value="1"/>
</dbReference>
<reference evidence="4 7" key="2">
    <citation type="submission" date="2020-01" db="EMBL/GenBank/DDBJ databases">
        <title>Draft genome sequence of Aspergillus udagawae IFM 53868.</title>
        <authorList>
            <person name="Takahashi H."/>
            <person name="Yaguchi T."/>
        </authorList>
    </citation>
    <scope>NUCLEOTIDE SEQUENCE [LARGE SCALE GENOMIC DNA]</scope>
    <source>
        <strain evidence="4 7">IFM 53868</strain>
    </source>
</reference>
<dbReference type="EMBL" id="BLKG01000231">
    <property type="protein sequence ID" value="GFF99767.1"/>
    <property type="molecule type" value="Genomic_DNA"/>
</dbReference>
<comment type="caution">
    <text evidence="5">The sequence shown here is derived from an EMBL/GenBank/DDBJ whole genome shotgun (WGS) entry which is preliminary data.</text>
</comment>